<evidence type="ECO:0000313" key="2">
    <source>
        <dbReference type="Proteomes" id="UP000001542"/>
    </source>
</evidence>
<gene>
    <name evidence="1" type="ORF">TVAG_248270</name>
</gene>
<dbReference type="Proteomes" id="UP000001542">
    <property type="component" value="Unassembled WGS sequence"/>
</dbReference>
<dbReference type="EMBL" id="DS113318">
    <property type="protein sequence ID" value="EAY11460.1"/>
    <property type="molecule type" value="Genomic_DNA"/>
</dbReference>
<dbReference type="KEGG" id="tva:4769408"/>
<reference evidence="1" key="1">
    <citation type="submission" date="2006-10" db="EMBL/GenBank/DDBJ databases">
        <authorList>
            <person name="Amadeo P."/>
            <person name="Zhao Q."/>
            <person name="Wortman J."/>
            <person name="Fraser-Liggett C."/>
            <person name="Carlton J."/>
        </authorList>
    </citation>
    <scope>NUCLEOTIDE SEQUENCE</scope>
    <source>
        <strain evidence="1">G3</strain>
    </source>
</reference>
<dbReference type="InParanoid" id="A2E763"/>
<proteinExistence type="predicted"/>
<organism evidence="1 2">
    <name type="scientific">Trichomonas vaginalis (strain ATCC PRA-98 / G3)</name>
    <dbReference type="NCBI Taxonomy" id="412133"/>
    <lineage>
        <taxon>Eukaryota</taxon>
        <taxon>Metamonada</taxon>
        <taxon>Parabasalia</taxon>
        <taxon>Trichomonadida</taxon>
        <taxon>Trichomonadidae</taxon>
        <taxon>Trichomonas</taxon>
    </lineage>
</organism>
<dbReference type="AlphaFoldDB" id="A2E763"/>
<dbReference type="RefSeq" id="XP_001323683.1">
    <property type="nucleotide sequence ID" value="XM_001323648.1"/>
</dbReference>
<dbReference type="VEuPathDB" id="TrichDB:TVAGG3_0284070"/>
<dbReference type="InterPro" id="IPR008979">
    <property type="entry name" value="Galactose-bd-like_sf"/>
</dbReference>
<protein>
    <recommendedName>
        <fullName evidence="3">F5/8 type C domain containing protein</fullName>
    </recommendedName>
</protein>
<keyword evidence="2" id="KW-1185">Reference proteome</keyword>
<dbReference type="SUPFAM" id="SSF49785">
    <property type="entry name" value="Galactose-binding domain-like"/>
    <property type="match status" value="1"/>
</dbReference>
<accession>A2E763</accession>
<sequence>MLNYYVSGSSSQFINGSVRKTNPEYAFDQIDKNYDWCSNCGRSPDDHPFITFNIKNHIMNLEGYYVKSGCCGDSDCCCFEDNAYCCACGMYSWAFQISNDNITWKTIHQGEKDAEMKRCKEKTFKFSEIYSAKYAKLIHIESCFDDPPCIALNKIELIGTYDNNIIQPESYENEDDDVSIIGHISKNRN</sequence>
<evidence type="ECO:0008006" key="3">
    <source>
        <dbReference type="Google" id="ProtNLM"/>
    </source>
</evidence>
<evidence type="ECO:0000313" key="1">
    <source>
        <dbReference type="EMBL" id="EAY11460.1"/>
    </source>
</evidence>
<reference evidence="1" key="2">
    <citation type="journal article" date="2007" name="Science">
        <title>Draft genome sequence of the sexually transmitted pathogen Trichomonas vaginalis.</title>
        <authorList>
            <person name="Carlton J.M."/>
            <person name="Hirt R.P."/>
            <person name="Silva J.C."/>
            <person name="Delcher A.L."/>
            <person name="Schatz M."/>
            <person name="Zhao Q."/>
            <person name="Wortman J.R."/>
            <person name="Bidwell S.L."/>
            <person name="Alsmark U.C.M."/>
            <person name="Besteiro S."/>
            <person name="Sicheritz-Ponten T."/>
            <person name="Noel C.J."/>
            <person name="Dacks J.B."/>
            <person name="Foster P.G."/>
            <person name="Simillion C."/>
            <person name="Van de Peer Y."/>
            <person name="Miranda-Saavedra D."/>
            <person name="Barton G.J."/>
            <person name="Westrop G.D."/>
            <person name="Mueller S."/>
            <person name="Dessi D."/>
            <person name="Fiori P.L."/>
            <person name="Ren Q."/>
            <person name="Paulsen I."/>
            <person name="Zhang H."/>
            <person name="Bastida-Corcuera F.D."/>
            <person name="Simoes-Barbosa A."/>
            <person name="Brown M.T."/>
            <person name="Hayes R.D."/>
            <person name="Mukherjee M."/>
            <person name="Okumura C.Y."/>
            <person name="Schneider R."/>
            <person name="Smith A.J."/>
            <person name="Vanacova S."/>
            <person name="Villalvazo M."/>
            <person name="Haas B.J."/>
            <person name="Pertea M."/>
            <person name="Feldblyum T.V."/>
            <person name="Utterback T.R."/>
            <person name="Shu C.L."/>
            <person name="Osoegawa K."/>
            <person name="de Jong P.J."/>
            <person name="Hrdy I."/>
            <person name="Horvathova L."/>
            <person name="Zubacova Z."/>
            <person name="Dolezal P."/>
            <person name="Malik S.B."/>
            <person name="Logsdon J.M. Jr."/>
            <person name="Henze K."/>
            <person name="Gupta A."/>
            <person name="Wang C.C."/>
            <person name="Dunne R.L."/>
            <person name="Upcroft J.A."/>
            <person name="Upcroft P."/>
            <person name="White O."/>
            <person name="Salzberg S.L."/>
            <person name="Tang P."/>
            <person name="Chiu C.-H."/>
            <person name="Lee Y.-S."/>
            <person name="Embley T.M."/>
            <person name="Coombs G.H."/>
            <person name="Mottram J.C."/>
            <person name="Tachezy J."/>
            <person name="Fraser-Liggett C.M."/>
            <person name="Johnson P.J."/>
        </authorList>
    </citation>
    <scope>NUCLEOTIDE SEQUENCE [LARGE SCALE GENOMIC DNA]</scope>
    <source>
        <strain evidence="1">G3</strain>
    </source>
</reference>
<dbReference type="VEuPathDB" id="TrichDB:TVAG_248270"/>
<name>A2E763_TRIV3</name>
<dbReference type="Gene3D" id="2.60.120.260">
    <property type="entry name" value="Galactose-binding domain-like"/>
    <property type="match status" value="1"/>
</dbReference>